<evidence type="ECO:0000313" key="2">
    <source>
        <dbReference type="Proteomes" id="UP001189624"/>
    </source>
</evidence>
<dbReference type="AlphaFoldDB" id="A0AA86SLU9"/>
<evidence type="ECO:0000313" key="1">
    <source>
        <dbReference type="EMBL" id="CAJ1964772.1"/>
    </source>
</evidence>
<name>A0AA86SLU9_9FABA</name>
<organism evidence="1 2">
    <name type="scientific">Sphenostylis stenocarpa</name>
    <dbReference type="NCBI Taxonomy" id="92480"/>
    <lineage>
        <taxon>Eukaryota</taxon>
        <taxon>Viridiplantae</taxon>
        <taxon>Streptophyta</taxon>
        <taxon>Embryophyta</taxon>
        <taxon>Tracheophyta</taxon>
        <taxon>Spermatophyta</taxon>
        <taxon>Magnoliopsida</taxon>
        <taxon>eudicotyledons</taxon>
        <taxon>Gunneridae</taxon>
        <taxon>Pentapetalae</taxon>
        <taxon>rosids</taxon>
        <taxon>fabids</taxon>
        <taxon>Fabales</taxon>
        <taxon>Fabaceae</taxon>
        <taxon>Papilionoideae</taxon>
        <taxon>50 kb inversion clade</taxon>
        <taxon>NPAAA clade</taxon>
        <taxon>indigoferoid/millettioid clade</taxon>
        <taxon>Phaseoleae</taxon>
        <taxon>Sphenostylis</taxon>
    </lineage>
</organism>
<dbReference type="EMBL" id="OY731403">
    <property type="protein sequence ID" value="CAJ1964772.1"/>
    <property type="molecule type" value="Genomic_DNA"/>
</dbReference>
<keyword evidence="2" id="KW-1185">Reference proteome</keyword>
<reference evidence="1" key="1">
    <citation type="submission" date="2023-10" db="EMBL/GenBank/DDBJ databases">
        <authorList>
            <person name="Domelevo Entfellner J.-B."/>
        </authorList>
    </citation>
    <scope>NUCLEOTIDE SEQUENCE</scope>
</reference>
<accession>A0AA86SLU9</accession>
<gene>
    <name evidence="1" type="ORF">AYBTSS11_LOCUS20498</name>
</gene>
<protein>
    <submittedName>
        <fullName evidence="1">Uncharacterized protein</fullName>
    </submittedName>
</protein>
<proteinExistence type="predicted"/>
<dbReference type="Proteomes" id="UP001189624">
    <property type="component" value="Chromosome 6"/>
</dbReference>
<sequence length="62" mass="6747">MGGRPSGAVGRPSAPNGSLWTAVWLEWMVVCPQRKPLDDHLLKVDSHLVPTATSERPSALNR</sequence>
<dbReference type="Gramene" id="rna-AYBTSS11_LOCUS20498">
    <property type="protein sequence ID" value="CAJ1964772.1"/>
    <property type="gene ID" value="gene-AYBTSS11_LOCUS20498"/>
</dbReference>